<keyword evidence="5" id="KW-1185">Reference proteome</keyword>
<evidence type="ECO:0000313" key="4">
    <source>
        <dbReference type="EMBL" id="MCH84919.1"/>
    </source>
</evidence>
<dbReference type="SUPFAM" id="SSF57756">
    <property type="entry name" value="Retrovirus zinc finger-like domains"/>
    <property type="match status" value="1"/>
</dbReference>
<dbReference type="Proteomes" id="UP000265520">
    <property type="component" value="Unassembled WGS sequence"/>
</dbReference>
<accession>A0A392MCY6</accession>
<name>A0A392MCY6_9FABA</name>
<keyword evidence="4" id="KW-0418">Kinase</keyword>
<dbReference type="InterPro" id="IPR001878">
    <property type="entry name" value="Znf_CCHC"/>
</dbReference>
<dbReference type="Pfam" id="PF14223">
    <property type="entry name" value="Retrotran_gag_2"/>
    <property type="match status" value="1"/>
</dbReference>
<dbReference type="Pfam" id="PF22936">
    <property type="entry name" value="Pol_BBD"/>
    <property type="match status" value="1"/>
</dbReference>
<dbReference type="PANTHER" id="PTHR47592">
    <property type="entry name" value="PBF68 PROTEIN"/>
    <property type="match status" value="1"/>
</dbReference>
<feature type="domain" description="CCHC-type" evidence="3">
    <location>
        <begin position="227"/>
        <end position="241"/>
    </location>
</feature>
<dbReference type="InterPro" id="IPR036875">
    <property type="entry name" value="Znf_CCHC_sf"/>
</dbReference>
<gene>
    <name evidence="4" type="ORF">A2U01_0005757</name>
</gene>
<dbReference type="AlphaFoldDB" id="A0A392MCY6"/>
<dbReference type="SMART" id="SM00343">
    <property type="entry name" value="ZnF_C2HC"/>
    <property type="match status" value="1"/>
</dbReference>
<sequence length="353" mass="40151">MATDASASSIKVMNQDLVKLDRFDGTNFTRWQDKMMFLLTALKIHYVLEPELEPIPEPPENDTDEVKKERKKRKEDELLCRGHILNTLSNHLYDLYTDTPSATEIWKALEFKFKVLVNKIKAVKIDIPEAFQVGAIIAKLPPSWKGYRKKLLHSSEDLSLEKLHKHLRIEEETKDRENTESAGFSKANVVSAKGKKKYDGMKNHLGPKKEHNKFKNFGGPKGTKNGCYVCGKPGHYARDCRHNKSKNEVNVVHIDDDIIATVSEIMAIKGKVQGWWYDTCATVHVSYDKAAFKTYSEVNDGQEVQMGNEVRSRVVGKGSVELNFTSGKKVTLVNVLHVPNMNRNLEKDIPLKE</sequence>
<keyword evidence="1" id="KW-0863">Zinc-finger</keyword>
<keyword evidence="4" id="KW-0808">Transferase</keyword>
<evidence type="ECO:0000256" key="2">
    <source>
        <dbReference type="SAM" id="MobiDB-lite"/>
    </source>
</evidence>
<dbReference type="Pfam" id="PF00098">
    <property type="entry name" value="zf-CCHC"/>
    <property type="match status" value="1"/>
</dbReference>
<keyword evidence="1" id="KW-0479">Metal-binding</keyword>
<dbReference type="Gene3D" id="4.10.60.10">
    <property type="entry name" value="Zinc finger, CCHC-type"/>
    <property type="match status" value="1"/>
</dbReference>
<dbReference type="InterPro" id="IPR054722">
    <property type="entry name" value="PolX-like_BBD"/>
</dbReference>
<feature type="compositionally biased region" description="Acidic residues" evidence="2">
    <location>
        <begin position="53"/>
        <end position="63"/>
    </location>
</feature>
<reference evidence="4 5" key="1">
    <citation type="journal article" date="2018" name="Front. Plant Sci.">
        <title>Red Clover (Trifolium pratense) and Zigzag Clover (T. medium) - A Picture of Genomic Similarities and Differences.</title>
        <authorList>
            <person name="Dluhosova J."/>
            <person name="Istvanek J."/>
            <person name="Nedelnik J."/>
            <person name="Repkova J."/>
        </authorList>
    </citation>
    <scope>NUCLEOTIDE SEQUENCE [LARGE SCALE GENOMIC DNA]</scope>
    <source>
        <strain evidence="5">cv. 10/8</strain>
        <tissue evidence="4">Leaf</tissue>
    </source>
</reference>
<organism evidence="4 5">
    <name type="scientific">Trifolium medium</name>
    <dbReference type="NCBI Taxonomy" id="97028"/>
    <lineage>
        <taxon>Eukaryota</taxon>
        <taxon>Viridiplantae</taxon>
        <taxon>Streptophyta</taxon>
        <taxon>Embryophyta</taxon>
        <taxon>Tracheophyta</taxon>
        <taxon>Spermatophyta</taxon>
        <taxon>Magnoliopsida</taxon>
        <taxon>eudicotyledons</taxon>
        <taxon>Gunneridae</taxon>
        <taxon>Pentapetalae</taxon>
        <taxon>rosids</taxon>
        <taxon>fabids</taxon>
        <taxon>Fabales</taxon>
        <taxon>Fabaceae</taxon>
        <taxon>Papilionoideae</taxon>
        <taxon>50 kb inversion clade</taxon>
        <taxon>NPAAA clade</taxon>
        <taxon>Hologalegina</taxon>
        <taxon>IRL clade</taxon>
        <taxon>Trifolieae</taxon>
        <taxon>Trifolium</taxon>
    </lineage>
</organism>
<dbReference type="PROSITE" id="PS50158">
    <property type="entry name" value="ZF_CCHC"/>
    <property type="match status" value="1"/>
</dbReference>
<protein>
    <submittedName>
        <fullName evidence="4">Wall-associated receptor kinase 2-like</fullName>
    </submittedName>
</protein>
<keyword evidence="4" id="KW-0675">Receptor</keyword>
<dbReference type="GO" id="GO:0003676">
    <property type="term" value="F:nucleic acid binding"/>
    <property type="evidence" value="ECO:0007669"/>
    <property type="project" value="InterPro"/>
</dbReference>
<proteinExistence type="predicted"/>
<feature type="region of interest" description="Disordered" evidence="2">
    <location>
        <begin position="53"/>
        <end position="72"/>
    </location>
</feature>
<dbReference type="EMBL" id="LXQA010007590">
    <property type="protein sequence ID" value="MCH84919.1"/>
    <property type="molecule type" value="Genomic_DNA"/>
</dbReference>
<evidence type="ECO:0000256" key="1">
    <source>
        <dbReference type="PROSITE-ProRule" id="PRU00047"/>
    </source>
</evidence>
<dbReference type="GO" id="GO:0008270">
    <property type="term" value="F:zinc ion binding"/>
    <property type="evidence" value="ECO:0007669"/>
    <property type="project" value="UniProtKB-KW"/>
</dbReference>
<dbReference type="PANTHER" id="PTHR47592:SF31">
    <property type="entry name" value="ZINC FINGER, CCHC-TYPE-RELATED"/>
    <property type="match status" value="1"/>
</dbReference>
<dbReference type="GO" id="GO:0016301">
    <property type="term" value="F:kinase activity"/>
    <property type="evidence" value="ECO:0007669"/>
    <property type="project" value="UniProtKB-KW"/>
</dbReference>
<keyword evidence="1" id="KW-0862">Zinc</keyword>
<evidence type="ECO:0000259" key="3">
    <source>
        <dbReference type="PROSITE" id="PS50158"/>
    </source>
</evidence>
<comment type="caution">
    <text evidence="4">The sequence shown here is derived from an EMBL/GenBank/DDBJ whole genome shotgun (WGS) entry which is preliminary data.</text>
</comment>
<evidence type="ECO:0000313" key="5">
    <source>
        <dbReference type="Proteomes" id="UP000265520"/>
    </source>
</evidence>